<evidence type="ECO:0000259" key="1">
    <source>
        <dbReference type="Pfam" id="PF03171"/>
    </source>
</evidence>
<reference evidence="2" key="1">
    <citation type="submission" date="2020-01" db="EMBL/GenBank/DDBJ databases">
        <title>Genome sequence of Kobresia littledalei, the first chromosome-level genome in the family Cyperaceae.</title>
        <authorList>
            <person name="Qu G."/>
        </authorList>
    </citation>
    <scope>NUCLEOTIDE SEQUENCE</scope>
    <source>
        <strain evidence="2">C.B.Clarke</strain>
        <tissue evidence="2">Leaf</tissue>
    </source>
</reference>
<dbReference type="InterPro" id="IPR044861">
    <property type="entry name" value="IPNS-like_FE2OG_OXY"/>
</dbReference>
<sequence length="306" mass="33619">MPEMFALPLELKQTNKSSVYYGYIGQITDVPYESLCIPDAPSLESVERFAGMLWPEGNQKFCNTVTTYAQQVRNLEQIVERMIFQSLGSGLPTEEAKVSLLRHVDPNLITIVRQNGVEGLEVYTKDGECIRVVPSPDTFTIMIGETMMRAVHLRTRIQLGIAAGGRAVWLLARKILVCHIGGDWAVGPFNPCCRAQLLERAGVGTRGTNAPILAGASSWRCRMASSRSITIESRCLPCRSAIAIPVSLRAIAGTSLIGIGSTIIGRRRQWWFGEPALELDVDDCHVVGVMGNRVMGGWRVARRSSS</sequence>
<feature type="domain" description="Isopenicillin N synthase-like Fe(2+) 2OG dioxygenase" evidence="1">
    <location>
        <begin position="93"/>
        <end position="148"/>
    </location>
</feature>
<protein>
    <submittedName>
        <fullName evidence="2">2-oxoglutarate-dependent dioxygenase AOP1.2</fullName>
    </submittedName>
</protein>
<dbReference type="OrthoDB" id="288590at2759"/>
<dbReference type="Proteomes" id="UP000623129">
    <property type="component" value="Unassembled WGS sequence"/>
</dbReference>
<keyword evidence="3" id="KW-1185">Reference proteome</keyword>
<proteinExistence type="predicted"/>
<keyword evidence="2" id="KW-0560">Oxidoreductase</keyword>
<organism evidence="2 3">
    <name type="scientific">Carex littledalei</name>
    <dbReference type="NCBI Taxonomy" id="544730"/>
    <lineage>
        <taxon>Eukaryota</taxon>
        <taxon>Viridiplantae</taxon>
        <taxon>Streptophyta</taxon>
        <taxon>Embryophyta</taxon>
        <taxon>Tracheophyta</taxon>
        <taxon>Spermatophyta</taxon>
        <taxon>Magnoliopsida</taxon>
        <taxon>Liliopsida</taxon>
        <taxon>Poales</taxon>
        <taxon>Cyperaceae</taxon>
        <taxon>Cyperoideae</taxon>
        <taxon>Cariceae</taxon>
        <taxon>Carex</taxon>
        <taxon>Carex subgen. Euthyceras</taxon>
    </lineage>
</organism>
<name>A0A833QMI6_9POAL</name>
<keyword evidence="2" id="KW-0223">Dioxygenase</keyword>
<evidence type="ECO:0000313" key="2">
    <source>
        <dbReference type="EMBL" id="KAF3329705.1"/>
    </source>
</evidence>
<dbReference type="Pfam" id="PF03171">
    <property type="entry name" value="2OG-FeII_Oxy"/>
    <property type="match status" value="1"/>
</dbReference>
<dbReference type="SUPFAM" id="SSF51197">
    <property type="entry name" value="Clavaminate synthase-like"/>
    <property type="match status" value="1"/>
</dbReference>
<dbReference type="GO" id="GO:0051213">
    <property type="term" value="F:dioxygenase activity"/>
    <property type="evidence" value="ECO:0007669"/>
    <property type="project" value="UniProtKB-KW"/>
</dbReference>
<comment type="caution">
    <text evidence="2">The sequence shown here is derived from an EMBL/GenBank/DDBJ whole genome shotgun (WGS) entry which is preliminary data.</text>
</comment>
<dbReference type="EMBL" id="SWLB01000014">
    <property type="protein sequence ID" value="KAF3329705.1"/>
    <property type="molecule type" value="Genomic_DNA"/>
</dbReference>
<dbReference type="PANTHER" id="PTHR47990">
    <property type="entry name" value="2-OXOGLUTARATE (2OG) AND FE(II)-DEPENDENT OXYGENASE SUPERFAMILY PROTEIN-RELATED"/>
    <property type="match status" value="1"/>
</dbReference>
<evidence type="ECO:0000313" key="3">
    <source>
        <dbReference type="Proteomes" id="UP000623129"/>
    </source>
</evidence>
<dbReference type="AlphaFoldDB" id="A0A833QMI6"/>
<dbReference type="InterPro" id="IPR027443">
    <property type="entry name" value="IPNS-like_sf"/>
</dbReference>
<gene>
    <name evidence="2" type="ORF">FCM35_KLT05036</name>
</gene>
<accession>A0A833QMI6</accession>
<dbReference type="Gene3D" id="2.60.120.330">
    <property type="entry name" value="B-lactam Antibiotic, Isopenicillin N Synthase, Chain"/>
    <property type="match status" value="1"/>
</dbReference>
<dbReference type="InterPro" id="IPR050231">
    <property type="entry name" value="Iron_ascorbate_oxido_reductase"/>
</dbReference>